<dbReference type="Proteomes" id="UP000267017">
    <property type="component" value="Unassembled WGS sequence"/>
</dbReference>
<evidence type="ECO:0000259" key="1">
    <source>
        <dbReference type="PROSITE" id="PS50943"/>
    </source>
</evidence>
<dbReference type="Gene3D" id="1.10.260.40">
    <property type="entry name" value="lambda repressor-like DNA-binding domains"/>
    <property type="match status" value="1"/>
</dbReference>
<dbReference type="GO" id="GO:0003677">
    <property type="term" value="F:DNA binding"/>
    <property type="evidence" value="ECO:0007669"/>
    <property type="project" value="InterPro"/>
</dbReference>
<dbReference type="InterPro" id="IPR001387">
    <property type="entry name" value="Cro/C1-type_HTH"/>
</dbReference>
<dbReference type="InterPro" id="IPR010982">
    <property type="entry name" value="Lambda_DNA-bd_dom_sf"/>
</dbReference>
<evidence type="ECO:0000313" key="2">
    <source>
        <dbReference type="EMBL" id="RRJ54648.1"/>
    </source>
</evidence>
<dbReference type="SUPFAM" id="SSF47413">
    <property type="entry name" value="lambda repressor-like DNA-binding domains"/>
    <property type="match status" value="1"/>
</dbReference>
<comment type="caution">
    <text evidence="2">The sequence shown here is derived from an EMBL/GenBank/DDBJ whole genome shotgun (WGS) entry which is preliminary data.</text>
</comment>
<name>A0A3P3TC13_9BACL</name>
<dbReference type="OrthoDB" id="9816277at2"/>
<proteinExistence type="predicted"/>
<accession>A0A3P3TC13</accession>
<organism evidence="2 3">
    <name type="scientific">Paenibacillus oralis</name>
    <dbReference type="NCBI Taxonomy" id="2490856"/>
    <lineage>
        <taxon>Bacteria</taxon>
        <taxon>Bacillati</taxon>
        <taxon>Bacillota</taxon>
        <taxon>Bacilli</taxon>
        <taxon>Bacillales</taxon>
        <taxon>Paenibacillaceae</taxon>
        <taxon>Paenibacillus</taxon>
    </lineage>
</organism>
<sequence>MEQIQLNNKRKYQRKKGKHIAIVGAEITRLRNEEGITTIELVEACGVSDASISRYENDLSKPSHRRGE</sequence>
<dbReference type="AlphaFoldDB" id="A0A3P3TC13"/>
<dbReference type="Pfam" id="PF01381">
    <property type="entry name" value="HTH_3"/>
    <property type="match status" value="1"/>
</dbReference>
<dbReference type="CDD" id="cd00093">
    <property type="entry name" value="HTH_XRE"/>
    <property type="match status" value="1"/>
</dbReference>
<protein>
    <submittedName>
        <fullName evidence="2">Helix-turn-helix domain-containing protein</fullName>
    </submittedName>
</protein>
<gene>
    <name evidence="2" type="ORF">EHV15_34185</name>
</gene>
<dbReference type="EMBL" id="RRCN01000002">
    <property type="protein sequence ID" value="RRJ54648.1"/>
    <property type="molecule type" value="Genomic_DNA"/>
</dbReference>
<feature type="domain" description="HTH cro/C1-type" evidence="1">
    <location>
        <begin position="27"/>
        <end position="63"/>
    </location>
</feature>
<keyword evidence="3" id="KW-1185">Reference proteome</keyword>
<reference evidence="2 3" key="1">
    <citation type="submission" date="2018-11" db="EMBL/GenBank/DDBJ databases">
        <title>Genome sequencing of Paenibacillus sp. KCOM 3021 (= ChDC PVNT-B20).</title>
        <authorList>
            <person name="Kook J.-K."/>
            <person name="Park S.-N."/>
            <person name="Lim Y.K."/>
        </authorList>
    </citation>
    <scope>NUCLEOTIDE SEQUENCE [LARGE SCALE GENOMIC DNA]</scope>
    <source>
        <strain evidence="2 3">KCOM 3021</strain>
    </source>
</reference>
<dbReference type="RefSeq" id="WP_128635735.1">
    <property type="nucleotide sequence ID" value="NZ_RRCN01000002.1"/>
</dbReference>
<dbReference type="PROSITE" id="PS50943">
    <property type="entry name" value="HTH_CROC1"/>
    <property type="match status" value="1"/>
</dbReference>
<evidence type="ECO:0000313" key="3">
    <source>
        <dbReference type="Proteomes" id="UP000267017"/>
    </source>
</evidence>